<keyword evidence="4" id="KW-1185">Reference proteome</keyword>
<dbReference type="RefSeq" id="WP_378617357.1">
    <property type="nucleotide sequence ID" value="NZ_JBHSAX010000034.1"/>
</dbReference>
<evidence type="ECO:0000259" key="2">
    <source>
        <dbReference type="Pfam" id="PF12728"/>
    </source>
</evidence>
<name>A0ABV8E266_9NOCA</name>
<feature type="domain" description="Helix-turn-helix" evidence="2">
    <location>
        <begin position="87"/>
        <end position="137"/>
    </location>
</feature>
<dbReference type="Proteomes" id="UP001595696">
    <property type="component" value="Unassembled WGS sequence"/>
</dbReference>
<protein>
    <submittedName>
        <fullName evidence="3">Helix-turn-helix domain-containing protein</fullName>
    </submittedName>
</protein>
<dbReference type="EMBL" id="JBHSAX010000034">
    <property type="protein sequence ID" value="MFC3966511.1"/>
    <property type="molecule type" value="Genomic_DNA"/>
</dbReference>
<evidence type="ECO:0000313" key="3">
    <source>
        <dbReference type="EMBL" id="MFC3966511.1"/>
    </source>
</evidence>
<dbReference type="InterPro" id="IPR041657">
    <property type="entry name" value="HTH_17"/>
</dbReference>
<accession>A0ABV8E266</accession>
<reference evidence="4" key="1">
    <citation type="journal article" date="2019" name="Int. J. Syst. Evol. Microbiol.">
        <title>The Global Catalogue of Microorganisms (GCM) 10K type strain sequencing project: providing services to taxonomists for standard genome sequencing and annotation.</title>
        <authorList>
            <consortium name="The Broad Institute Genomics Platform"/>
            <consortium name="The Broad Institute Genome Sequencing Center for Infectious Disease"/>
            <person name="Wu L."/>
            <person name="Ma J."/>
        </authorList>
    </citation>
    <scope>NUCLEOTIDE SEQUENCE [LARGE SCALE GENOMIC DNA]</scope>
    <source>
        <strain evidence="4">CGMCC 4.7330</strain>
    </source>
</reference>
<feature type="compositionally biased region" description="Polar residues" evidence="1">
    <location>
        <begin position="64"/>
        <end position="77"/>
    </location>
</feature>
<gene>
    <name evidence="3" type="ORF">ACFO0B_31390</name>
</gene>
<dbReference type="SUPFAM" id="SSF46955">
    <property type="entry name" value="Putative DNA-binding domain"/>
    <property type="match status" value="1"/>
</dbReference>
<evidence type="ECO:0000256" key="1">
    <source>
        <dbReference type="SAM" id="MobiDB-lite"/>
    </source>
</evidence>
<evidence type="ECO:0000313" key="4">
    <source>
        <dbReference type="Proteomes" id="UP001595696"/>
    </source>
</evidence>
<comment type="caution">
    <text evidence="3">The sequence shown here is derived from an EMBL/GenBank/DDBJ whole genome shotgun (WGS) entry which is preliminary data.</text>
</comment>
<proteinExistence type="predicted"/>
<dbReference type="Pfam" id="PF12728">
    <property type="entry name" value="HTH_17"/>
    <property type="match status" value="1"/>
</dbReference>
<dbReference type="InterPro" id="IPR009061">
    <property type="entry name" value="DNA-bd_dom_put_sf"/>
</dbReference>
<organism evidence="3 4">
    <name type="scientific">Nocardia jiangsuensis</name>
    <dbReference type="NCBI Taxonomy" id="1691563"/>
    <lineage>
        <taxon>Bacteria</taxon>
        <taxon>Bacillati</taxon>
        <taxon>Actinomycetota</taxon>
        <taxon>Actinomycetes</taxon>
        <taxon>Mycobacteriales</taxon>
        <taxon>Nocardiaceae</taxon>
        <taxon>Nocardia</taxon>
    </lineage>
</organism>
<feature type="region of interest" description="Disordered" evidence="1">
    <location>
        <begin position="1"/>
        <end position="77"/>
    </location>
</feature>
<sequence length="144" mass="16015">MTPTRKAIGDLTTSKATPNRSIQASGALVPHRANRPDQSVRKYGNRGNNRRSEKNSTAPLDHTAISSVNIDPSQGNGSIRNSLADHWLSTEEVSQRLKIPEKTLANWASLGKGPRFARMGRYRRYRFSDLLAWEEAQLELGESA</sequence>
<feature type="compositionally biased region" description="Polar residues" evidence="1">
    <location>
        <begin position="11"/>
        <end position="24"/>
    </location>
</feature>